<evidence type="ECO:0000313" key="1">
    <source>
        <dbReference type="EMBL" id="KAK5878369.1"/>
    </source>
</evidence>
<sequence>MGWAHTLDSLMHSSTKSLEWCHRSTRLMHSVPLQPGCHRLKLLTAWMPIALTTLNTATPYDDSGLKDCSATNH</sequence>
<dbReference type="AlphaFoldDB" id="A0AAN8B5H2"/>
<name>A0AAN8B5H2_9TELE</name>
<accession>A0AAN8B5H2</accession>
<gene>
    <name evidence="1" type="ORF">CesoFtcFv8_023781</name>
</gene>
<comment type="caution">
    <text evidence="1">The sequence shown here is derived from an EMBL/GenBank/DDBJ whole genome shotgun (WGS) entry which is preliminary data.</text>
</comment>
<proteinExistence type="predicted"/>
<dbReference type="EMBL" id="JAULUE010002065">
    <property type="protein sequence ID" value="KAK5878369.1"/>
    <property type="molecule type" value="Genomic_DNA"/>
</dbReference>
<keyword evidence="2" id="KW-1185">Reference proteome</keyword>
<reference evidence="1 2" key="1">
    <citation type="journal article" date="2023" name="Mol. Biol. Evol.">
        <title>Genomics of Secondarily Temperate Adaptation in the Only Non-Antarctic Icefish.</title>
        <authorList>
            <person name="Rivera-Colon A.G."/>
            <person name="Rayamajhi N."/>
            <person name="Minhas B.F."/>
            <person name="Madrigal G."/>
            <person name="Bilyk K.T."/>
            <person name="Yoon V."/>
            <person name="Hune M."/>
            <person name="Gregory S."/>
            <person name="Cheng C.H.C."/>
            <person name="Catchen J.M."/>
        </authorList>
    </citation>
    <scope>NUCLEOTIDE SEQUENCE [LARGE SCALE GENOMIC DNA]</scope>
    <source>
        <strain evidence="1">JC2023a</strain>
    </source>
</reference>
<organism evidence="1 2">
    <name type="scientific">Champsocephalus esox</name>
    <name type="common">pike icefish</name>
    <dbReference type="NCBI Taxonomy" id="159716"/>
    <lineage>
        <taxon>Eukaryota</taxon>
        <taxon>Metazoa</taxon>
        <taxon>Chordata</taxon>
        <taxon>Craniata</taxon>
        <taxon>Vertebrata</taxon>
        <taxon>Euteleostomi</taxon>
        <taxon>Actinopterygii</taxon>
        <taxon>Neopterygii</taxon>
        <taxon>Teleostei</taxon>
        <taxon>Neoteleostei</taxon>
        <taxon>Acanthomorphata</taxon>
        <taxon>Eupercaria</taxon>
        <taxon>Perciformes</taxon>
        <taxon>Notothenioidei</taxon>
        <taxon>Channichthyidae</taxon>
        <taxon>Champsocephalus</taxon>
    </lineage>
</organism>
<evidence type="ECO:0000313" key="2">
    <source>
        <dbReference type="Proteomes" id="UP001335648"/>
    </source>
</evidence>
<dbReference type="Proteomes" id="UP001335648">
    <property type="component" value="Unassembled WGS sequence"/>
</dbReference>
<protein>
    <submittedName>
        <fullName evidence="1">Uncharacterized protein</fullName>
    </submittedName>
</protein>